<gene>
    <name evidence="1" type="ORF">ACFS7Y_20610</name>
</gene>
<dbReference type="EMBL" id="JBHUPB010000015">
    <property type="protein sequence ID" value="MFD2969802.1"/>
    <property type="molecule type" value="Genomic_DNA"/>
</dbReference>
<proteinExistence type="predicted"/>
<keyword evidence="2" id="KW-1185">Reference proteome</keyword>
<comment type="caution">
    <text evidence="1">The sequence shown here is derived from an EMBL/GenBank/DDBJ whole genome shotgun (WGS) entry which is preliminary data.</text>
</comment>
<protein>
    <submittedName>
        <fullName evidence="1">Uncharacterized protein</fullName>
    </submittedName>
</protein>
<organism evidence="1 2">
    <name type="scientific">Sphingobacterium bambusae</name>
    <dbReference type="NCBI Taxonomy" id="662858"/>
    <lineage>
        <taxon>Bacteria</taxon>
        <taxon>Pseudomonadati</taxon>
        <taxon>Bacteroidota</taxon>
        <taxon>Sphingobacteriia</taxon>
        <taxon>Sphingobacteriales</taxon>
        <taxon>Sphingobacteriaceae</taxon>
        <taxon>Sphingobacterium</taxon>
    </lineage>
</organism>
<reference evidence="2" key="1">
    <citation type="journal article" date="2019" name="Int. J. Syst. Evol. Microbiol.">
        <title>The Global Catalogue of Microorganisms (GCM) 10K type strain sequencing project: providing services to taxonomists for standard genome sequencing and annotation.</title>
        <authorList>
            <consortium name="The Broad Institute Genomics Platform"/>
            <consortium name="The Broad Institute Genome Sequencing Center for Infectious Disease"/>
            <person name="Wu L."/>
            <person name="Ma J."/>
        </authorList>
    </citation>
    <scope>NUCLEOTIDE SEQUENCE [LARGE SCALE GENOMIC DNA]</scope>
    <source>
        <strain evidence="2">KCTC 22814</strain>
    </source>
</reference>
<dbReference type="PROSITE" id="PS51257">
    <property type="entry name" value="PROKAR_LIPOPROTEIN"/>
    <property type="match status" value="1"/>
</dbReference>
<accession>A0ABW6BJY8</accession>
<evidence type="ECO:0000313" key="1">
    <source>
        <dbReference type="EMBL" id="MFD2969802.1"/>
    </source>
</evidence>
<sequence length="207" mass="21920">MKNIIISASVLMVSATFLGSCGGSSNKDSKATADAATLGQFVGNDSDNPSLYLYLADAKETDSTIVYTAKSLHDADTVGMKIEVSKNIPAGVGADGNPDEKDGFKTGVIKFTTIGSQSDAFVKALGQVYKSPAQSGMATSVIAPLVFSSNKQAVDLSKNGTYSFKLFMNNSAGAEAEAFVILDLYRRLFELKARDNTQFPRLVAAFQ</sequence>
<name>A0ABW6BJY8_9SPHI</name>
<dbReference type="Proteomes" id="UP001597525">
    <property type="component" value="Unassembled WGS sequence"/>
</dbReference>
<evidence type="ECO:0000313" key="2">
    <source>
        <dbReference type="Proteomes" id="UP001597525"/>
    </source>
</evidence>
<dbReference type="RefSeq" id="WP_320183291.1">
    <property type="nucleotide sequence ID" value="NZ_CP138332.1"/>
</dbReference>